<dbReference type="Pfam" id="PF10978">
    <property type="entry name" value="DUF2785"/>
    <property type="match status" value="1"/>
</dbReference>
<dbReference type="Proteomes" id="UP000501107">
    <property type="component" value="Chromosome"/>
</dbReference>
<dbReference type="AlphaFoldDB" id="A0A0B5P155"/>
<evidence type="ECO:0000313" key="1">
    <source>
        <dbReference type="EMBL" id="AJG78168.1"/>
    </source>
</evidence>
<evidence type="ECO:0000313" key="3">
    <source>
        <dbReference type="Proteomes" id="UP000031876"/>
    </source>
</evidence>
<dbReference type="GeneID" id="45024487"/>
<dbReference type="Proteomes" id="UP000031876">
    <property type="component" value="Chromosome"/>
</dbReference>
<dbReference type="InterPro" id="IPR021247">
    <property type="entry name" value="DUF2785"/>
</dbReference>
<dbReference type="RefSeq" id="WP_000941463.1">
    <property type="nucleotide sequence ID" value="NZ_CP009335.1"/>
</dbReference>
<gene>
    <name evidence="1" type="ORF">BF38_373</name>
    <name evidence="2" type="ORF">FOC89_09620</name>
</gene>
<dbReference type="KEGG" id="btw:BF38_373"/>
<reference evidence="2 4" key="2">
    <citation type="submission" date="2020-05" db="EMBL/GenBank/DDBJ databases">
        <title>FDA dAtabase for Regulatory Grade micrObial Sequences (FDA-ARGOS): Supporting development and validation of Infectious Disease Dx tests.</title>
        <authorList>
            <person name="Nelson B."/>
            <person name="Plummer A."/>
            <person name="Tallon L."/>
            <person name="Sadzewicz L."/>
            <person name="Zhao X."/>
            <person name="Vavikolanu K."/>
            <person name="Mehta A."/>
            <person name="Aluvathingal J."/>
            <person name="Nadendla S."/>
            <person name="Myers T."/>
            <person name="Yan Y."/>
            <person name="Sichtig H."/>
        </authorList>
    </citation>
    <scope>NUCLEOTIDE SEQUENCE [LARGE SCALE GENOMIC DNA]</scope>
    <source>
        <strain evidence="2 4">FDAARGOS_795</strain>
    </source>
</reference>
<name>A0A0B5P155_BACTU</name>
<reference evidence="1 3" key="1">
    <citation type="journal article" date="2015" name="Genome Announc.">
        <title>Complete genome sequences for 35 biothreat assay-relevant bacillus species.</title>
        <authorList>
            <person name="Johnson S.L."/>
            <person name="Daligault H.E."/>
            <person name="Davenport K.W."/>
            <person name="Jaissle J."/>
            <person name="Frey K.G."/>
            <person name="Ladner J.T."/>
            <person name="Broomall S.M."/>
            <person name="Bishop-Lilly K.A."/>
            <person name="Bruce D.C."/>
            <person name="Gibbons H.S."/>
            <person name="Coyne S.R."/>
            <person name="Lo C.C."/>
            <person name="Meincke L."/>
            <person name="Munk A.C."/>
            <person name="Koroleva G.I."/>
            <person name="Rosenzweig C.N."/>
            <person name="Palacios G.F."/>
            <person name="Redden C.L."/>
            <person name="Minogue T.D."/>
            <person name="Chain P.S."/>
        </authorList>
    </citation>
    <scope>NUCLEOTIDE SEQUENCE [LARGE SCALE GENOMIC DNA]</scope>
    <source>
        <strain evidence="1 3">HD1011</strain>
    </source>
</reference>
<organism evidence="2 4">
    <name type="scientific">Bacillus thuringiensis</name>
    <dbReference type="NCBI Taxonomy" id="1428"/>
    <lineage>
        <taxon>Bacteria</taxon>
        <taxon>Bacillati</taxon>
        <taxon>Bacillota</taxon>
        <taxon>Bacilli</taxon>
        <taxon>Bacillales</taxon>
        <taxon>Bacillaceae</taxon>
        <taxon>Bacillus</taxon>
        <taxon>Bacillus cereus group</taxon>
    </lineage>
</organism>
<proteinExistence type="predicted"/>
<evidence type="ECO:0000313" key="2">
    <source>
        <dbReference type="EMBL" id="QKH24257.1"/>
    </source>
</evidence>
<accession>A0A0B5P155</accession>
<dbReference type="EMBL" id="CP053980">
    <property type="protein sequence ID" value="QKH24257.1"/>
    <property type="molecule type" value="Genomic_DNA"/>
</dbReference>
<dbReference type="EMBL" id="CP009335">
    <property type="protein sequence ID" value="AJG78168.1"/>
    <property type="molecule type" value="Genomic_DNA"/>
</dbReference>
<sequence>MLQQQLEEIRNNNYILDNKVNIDSLSSNMLEHIGVTDSYLRDKLIYSTFYHLIKKEYISHTQSQKLLLESISEKYLLYKIHSSDEDAVFTRAFTTLLIALIIDADTNHNFLSQTDISNVKDQLILYMNNEHDFRGYVQNHGWAHSIAHASDTFEALVRSPKLETLHYEEILQTLLNKVCVHSIYYKYEEDERLVYPIVAMLQNGLKEEALILALHDLVAQLPAKKQTLHIESYEFLYGNIKSFLRSLFFRLRKLSICEETECEVEKLLQELPKYY</sequence>
<evidence type="ECO:0000313" key="4">
    <source>
        <dbReference type="Proteomes" id="UP000501107"/>
    </source>
</evidence>
<protein>
    <submittedName>
        <fullName evidence="2">DUF2785 domain-containing protein</fullName>
    </submittedName>
</protein>